<evidence type="ECO:0000313" key="2">
    <source>
        <dbReference type="EMBL" id="CAA0833557.1"/>
    </source>
</evidence>
<protein>
    <submittedName>
        <fullName evidence="2">Uncharacterized protein</fullName>
    </submittedName>
</protein>
<keyword evidence="3" id="KW-1185">Reference proteome</keyword>
<name>A0A9N7RML4_STRHE</name>
<reference evidence="2" key="1">
    <citation type="submission" date="2019-12" db="EMBL/GenBank/DDBJ databases">
        <authorList>
            <person name="Scholes J."/>
        </authorList>
    </citation>
    <scope>NUCLEOTIDE SEQUENCE</scope>
</reference>
<feature type="compositionally biased region" description="Basic and acidic residues" evidence="1">
    <location>
        <begin position="84"/>
        <end position="98"/>
    </location>
</feature>
<feature type="non-terminal residue" evidence="2">
    <location>
        <position position="1"/>
    </location>
</feature>
<dbReference type="EMBL" id="CACSLK010027840">
    <property type="protein sequence ID" value="CAA0833557.1"/>
    <property type="molecule type" value="Genomic_DNA"/>
</dbReference>
<sequence length="153" mass="17191">PAHSTPARRAARASPNPVPTPNPLLPLQDEPTTGTTEIEPANSEPNLSRAKRGPILDETSPEPIPQRLPLAEETTEPPTMQGRRGVEEKEEGLREQRRTRIAGEGTTASLNYLVRVWVIWAREKRPTLSTAHLSFFRFFFFPAMAHLTPLFYI</sequence>
<feature type="non-terminal residue" evidence="2">
    <location>
        <position position="153"/>
    </location>
</feature>
<evidence type="ECO:0000313" key="3">
    <source>
        <dbReference type="Proteomes" id="UP001153555"/>
    </source>
</evidence>
<accession>A0A9N7RML4</accession>
<organism evidence="2 3">
    <name type="scientific">Striga hermonthica</name>
    <name type="common">Purple witchweed</name>
    <name type="synonym">Buchnera hermonthica</name>
    <dbReference type="NCBI Taxonomy" id="68872"/>
    <lineage>
        <taxon>Eukaryota</taxon>
        <taxon>Viridiplantae</taxon>
        <taxon>Streptophyta</taxon>
        <taxon>Embryophyta</taxon>
        <taxon>Tracheophyta</taxon>
        <taxon>Spermatophyta</taxon>
        <taxon>Magnoliopsida</taxon>
        <taxon>eudicotyledons</taxon>
        <taxon>Gunneridae</taxon>
        <taxon>Pentapetalae</taxon>
        <taxon>asterids</taxon>
        <taxon>lamiids</taxon>
        <taxon>Lamiales</taxon>
        <taxon>Orobanchaceae</taxon>
        <taxon>Buchnereae</taxon>
        <taxon>Striga</taxon>
    </lineage>
</organism>
<dbReference type="OrthoDB" id="10603161at2759"/>
<proteinExistence type="predicted"/>
<gene>
    <name evidence="2" type="ORF">SHERM_28815</name>
</gene>
<dbReference type="AlphaFoldDB" id="A0A9N7RML4"/>
<dbReference type="Proteomes" id="UP001153555">
    <property type="component" value="Unassembled WGS sequence"/>
</dbReference>
<comment type="caution">
    <text evidence="2">The sequence shown here is derived from an EMBL/GenBank/DDBJ whole genome shotgun (WGS) entry which is preliminary data.</text>
</comment>
<evidence type="ECO:0000256" key="1">
    <source>
        <dbReference type="SAM" id="MobiDB-lite"/>
    </source>
</evidence>
<feature type="region of interest" description="Disordered" evidence="1">
    <location>
        <begin position="1"/>
        <end position="99"/>
    </location>
</feature>